<evidence type="ECO:0000313" key="1">
    <source>
        <dbReference type="EMBL" id="KAI5084591.1"/>
    </source>
</evidence>
<keyword evidence="2" id="KW-1185">Reference proteome</keyword>
<comment type="caution">
    <text evidence="1">The sequence shown here is derived from an EMBL/GenBank/DDBJ whole genome shotgun (WGS) entry which is preliminary data.</text>
</comment>
<sequence length="122" mass="14230">MYADHHDDLRNALIDFAVTAEEAGVDCYILKCTNTKRLAKTEENDQWHNIIKKKLYVVEGLFYDMVNGRDDTYVLLDNKPTALIYSHLVRCISFSMSLREGEHNVYDMSNDIFEQIYNSMPL</sequence>
<name>A0A9D4VFC4_ADICA</name>
<accession>A0A9D4VFC4</accession>
<gene>
    <name evidence="1" type="ORF">GOP47_0000760</name>
</gene>
<dbReference type="AlphaFoldDB" id="A0A9D4VFC4"/>
<evidence type="ECO:0000313" key="2">
    <source>
        <dbReference type="Proteomes" id="UP000886520"/>
    </source>
</evidence>
<dbReference type="OrthoDB" id="1965500at2759"/>
<reference evidence="1" key="1">
    <citation type="submission" date="2021-01" db="EMBL/GenBank/DDBJ databases">
        <title>Adiantum capillus-veneris genome.</title>
        <authorList>
            <person name="Fang Y."/>
            <person name="Liao Q."/>
        </authorList>
    </citation>
    <scope>NUCLEOTIDE SEQUENCE</scope>
    <source>
        <strain evidence="1">H3</strain>
        <tissue evidence="1">Leaf</tissue>
    </source>
</reference>
<dbReference type="EMBL" id="JABFUD020000001">
    <property type="protein sequence ID" value="KAI5084591.1"/>
    <property type="molecule type" value="Genomic_DNA"/>
</dbReference>
<proteinExistence type="predicted"/>
<dbReference type="Proteomes" id="UP000886520">
    <property type="component" value="Chromosome 1"/>
</dbReference>
<organism evidence="1 2">
    <name type="scientific">Adiantum capillus-veneris</name>
    <name type="common">Maidenhair fern</name>
    <dbReference type="NCBI Taxonomy" id="13818"/>
    <lineage>
        <taxon>Eukaryota</taxon>
        <taxon>Viridiplantae</taxon>
        <taxon>Streptophyta</taxon>
        <taxon>Embryophyta</taxon>
        <taxon>Tracheophyta</taxon>
        <taxon>Polypodiopsida</taxon>
        <taxon>Polypodiidae</taxon>
        <taxon>Polypodiales</taxon>
        <taxon>Pteridineae</taxon>
        <taxon>Pteridaceae</taxon>
        <taxon>Vittarioideae</taxon>
        <taxon>Adiantum</taxon>
    </lineage>
</organism>
<protein>
    <submittedName>
        <fullName evidence="1">Uncharacterized protein</fullName>
    </submittedName>
</protein>